<name>A0A814IRE2_9BILA</name>
<dbReference type="InterPro" id="IPR019734">
    <property type="entry name" value="TPR_rpt"/>
</dbReference>
<evidence type="ECO:0000256" key="2">
    <source>
        <dbReference type="ARBA" id="ARBA00022803"/>
    </source>
</evidence>
<keyword evidence="7" id="KW-1185">Reference proteome</keyword>
<feature type="repeat" description="TPR" evidence="3">
    <location>
        <begin position="590"/>
        <end position="623"/>
    </location>
</feature>
<dbReference type="Pfam" id="PF13424">
    <property type="entry name" value="TPR_12"/>
    <property type="match status" value="2"/>
</dbReference>
<gene>
    <name evidence="5" type="ORF">JXQ802_LOCUS23754</name>
    <name evidence="4" type="ORF">PYM288_LOCUS15951</name>
</gene>
<dbReference type="Gene3D" id="1.25.40.10">
    <property type="entry name" value="Tetratricopeptide repeat domain"/>
    <property type="match status" value="2"/>
</dbReference>
<dbReference type="SUPFAM" id="SSF81901">
    <property type="entry name" value="HCP-like"/>
    <property type="match status" value="1"/>
</dbReference>
<proteinExistence type="predicted"/>
<feature type="repeat" description="TPR" evidence="3">
    <location>
        <begin position="548"/>
        <end position="581"/>
    </location>
</feature>
<dbReference type="Proteomes" id="UP000663870">
    <property type="component" value="Unassembled WGS sequence"/>
</dbReference>
<keyword evidence="1" id="KW-0677">Repeat</keyword>
<feature type="repeat" description="TPR" evidence="3">
    <location>
        <begin position="464"/>
        <end position="497"/>
    </location>
</feature>
<comment type="caution">
    <text evidence="4">The sequence shown here is derived from an EMBL/GenBank/DDBJ whole genome shotgun (WGS) entry which is preliminary data.</text>
</comment>
<dbReference type="AlphaFoldDB" id="A0A814IRE2"/>
<dbReference type="SMART" id="SM00028">
    <property type="entry name" value="TPR"/>
    <property type="match status" value="6"/>
</dbReference>
<evidence type="ECO:0000313" key="5">
    <source>
        <dbReference type="EMBL" id="CAF1188760.1"/>
    </source>
</evidence>
<dbReference type="PROSITE" id="PS50293">
    <property type="entry name" value="TPR_REGION"/>
    <property type="match status" value="2"/>
</dbReference>
<evidence type="ECO:0000313" key="4">
    <source>
        <dbReference type="EMBL" id="CAF1027460.1"/>
    </source>
</evidence>
<organism evidence="4 6">
    <name type="scientific">Rotaria sordida</name>
    <dbReference type="NCBI Taxonomy" id="392033"/>
    <lineage>
        <taxon>Eukaryota</taxon>
        <taxon>Metazoa</taxon>
        <taxon>Spiralia</taxon>
        <taxon>Gnathifera</taxon>
        <taxon>Rotifera</taxon>
        <taxon>Eurotatoria</taxon>
        <taxon>Bdelloidea</taxon>
        <taxon>Philodinida</taxon>
        <taxon>Philodinidae</taxon>
        <taxon>Rotaria</taxon>
    </lineage>
</organism>
<dbReference type="PANTHER" id="PTHR45641:SF19">
    <property type="entry name" value="NEPHROCYSTIN-3"/>
    <property type="match status" value="1"/>
</dbReference>
<protein>
    <submittedName>
        <fullName evidence="4">Uncharacterized protein</fullName>
    </submittedName>
</protein>
<dbReference type="EMBL" id="CAJNOH010000397">
    <property type="protein sequence ID" value="CAF1027460.1"/>
    <property type="molecule type" value="Genomic_DNA"/>
</dbReference>
<keyword evidence="2 3" id="KW-0802">TPR repeat</keyword>
<accession>A0A814IRE2</accession>
<dbReference type="SUPFAM" id="SSF56399">
    <property type="entry name" value="ADP-ribosylation"/>
    <property type="match status" value="1"/>
</dbReference>
<evidence type="ECO:0000256" key="1">
    <source>
        <dbReference type="ARBA" id="ARBA00022737"/>
    </source>
</evidence>
<evidence type="ECO:0000313" key="6">
    <source>
        <dbReference type="Proteomes" id="UP000663854"/>
    </source>
</evidence>
<feature type="repeat" description="TPR" evidence="3">
    <location>
        <begin position="506"/>
        <end position="539"/>
    </location>
</feature>
<dbReference type="InterPro" id="IPR011990">
    <property type="entry name" value="TPR-like_helical_dom_sf"/>
</dbReference>
<dbReference type="PANTHER" id="PTHR45641">
    <property type="entry name" value="TETRATRICOPEPTIDE REPEAT PROTEIN (AFU_ORTHOLOGUE AFUA_6G03870)"/>
    <property type="match status" value="1"/>
</dbReference>
<dbReference type="Proteomes" id="UP000663854">
    <property type="component" value="Unassembled WGS sequence"/>
</dbReference>
<dbReference type="PROSITE" id="PS50005">
    <property type="entry name" value="TPR"/>
    <property type="match status" value="4"/>
</dbReference>
<sequence length="645" mass="76244">MNDKISASFTLIWLNNPLDSIEHLELQRNFSVFIQNLKIFINKDECGQYIQSSSKQQRFVLITSGQMGQDFIPHIHQLPQIVSIYIYCLNKKIHEEWSKEYKKVKAVTTRTEELIKLIRLEHEKYNHNKVNELVSISCFKTNIEQENIINGFNGDFIYKKCLIDFLLELKIRDNITDDFLYLCQEEYENNQIELNNIHLFEKDYSSNQALLWFTKNIFLRKILNKAFYEENINLLIFSRFFIYDLQQQIKQNQILTSIEVYHSQFISIDILEKLKNSIGHYILIDSFFSANINREQSFSYFDYITNSENLQSILFEIKTNPSVSFCYSSNQQEILFSLGSTFQLLEIHSNENQISIIRMVLCNDNDLNLKPIIDKIKLDDNYWTTDLLLLGTILQQKNKYVEAEQFYNLLLNELPHDHSDIDACYYSLGMIAYEKRCYQSSLKYYQLSLENLLRKNESNHSHLGILYYMIGEIYQKKEQFKEALEFYNKALQIWKETFDINQINIVKCFNNIALIYRSEKKYSEAISYYTQALSINEKYLPINHINLGTLHHNIGALHLCLEHYDDAIKHYNIALEIKYKSCSSEHSSIAMTLENLGLVYENQGNFQQALSYYEQAAKIYRKILPQTHSNVIQIDEALRKVSSKL</sequence>
<reference evidence="4" key="1">
    <citation type="submission" date="2021-02" db="EMBL/GenBank/DDBJ databases">
        <authorList>
            <person name="Nowell W R."/>
        </authorList>
    </citation>
    <scope>NUCLEOTIDE SEQUENCE</scope>
</reference>
<evidence type="ECO:0000313" key="7">
    <source>
        <dbReference type="Proteomes" id="UP000663870"/>
    </source>
</evidence>
<evidence type="ECO:0000256" key="3">
    <source>
        <dbReference type="PROSITE-ProRule" id="PRU00339"/>
    </source>
</evidence>
<dbReference type="EMBL" id="CAJNOL010000754">
    <property type="protein sequence ID" value="CAF1188760.1"/>
    <property type="molecule type" value="Genomic_DNA"/>
</dbReference>